<dbReference type="RefSeq" id="WP_053998784.1">
    <property type="nucleotide sequence ID" value="NZ_JXMU01000010.1"/>
</dbReference>
<dbReference type="InterPro" id="IPR002563">
    <property type="entry name" value="Flavin_Rdtase-like_dom"/>
</dbReference>
<reference evidence="2 3" key="1">
    <citation type="submission" date="2015-01" db="EMBL/GenBank/DDBJ databases">
        <title>Ahrensia donghaiensis sp. nov., a novel dimethylsulphoniopropionate-cleavage bacterium isolated from seawater and emended descriptions of the genus Ahrensia and Ahrensia kielensis.</title>
        <authorList>
            <person name="Liu J."/>
        </authorList>
    </citation>
    <scope>NUCLEOTIDE SEQUENCE [LARGE SCALE GENOMIC DNA]</scope>
    <source>
        <strain evidence="2 3">LZD062</strain>
    </source>
</reference>
<protein>
    <submittedName>
        <fullName evidence="2">Flavin reductase</fullName>
    </submittedName>
</protein>
<dbReference type="STRING" id="1514904.SU32_07775"/>
<dbReference type="SUPFAM" id="SSF50475">
    <property type="entry name" value="FMN-binding split barrel"/>
    <property type="match status" value="1"/>
</dbReference>
<dbReference type="GO" id="GO:0010181">
    <property type="term" value="F:FMN binding"/>
    <property type="evidence" value="ECO:0007669"/>
    <property type="project" value="InterPro"/>
</dbReference>
<feature type="domain" description="Flavin reductase like" evidence="1">
    <location>
        <begin position="18"/>
        <end position="171"/>
    </location>
</feature>
<dbReference type="PANTHER" id="PTHR43812:SF2">
    <property type="entry name" value="FLAVIN REDUCTASE LIKE DOMAIN-CONTAINING PROTEIN"/>
    <property type="match status" value="1"/>
</dbReference>
<dbReference type="AlphaFoldDB" id="A0A0M9GMP2"/>
<evidence type="ECO:0000313" key="3">
    <source>
        <dbReference type="Proteomes" id="UP000038011"/>
    </source>
</evidence>
<dbReference type="EMBL" id="JXMU01000010">
    <property type="protein sequence ID" value="KPB01477.1"/>
    <property type="molecule type" value="Genomic_DNA"/>
</dbReference>
<accession>A0A0M9GMP2</accession>
<evidence type="ECO:0000313" key="2">
    <source>
        <dbReference type="EMBL" id="KPB01477.1"/>
    </source>
</evidence>
<name>A0A0M9GMP2_9HYPH</name>
<dbReference type="PATRIC" id="fig|1514904.3.peg.374"/>
<dbReference type="PANTHER" id="PTHR43812">
    <property type="entry name" value="BLR2425 PROTEIN"/>
    <property type="match status" value="1"/>
</dbReference>
<proteinExistence type="predicted"/>
<dbReference type="Gene3D" id="2.30.110.10">
    <property type="entry name" value="Electron Transport, Fmn-binding Protein, Chain A"/>
    <property type="match status" value="1"/>
</dbReference>
<dbReference type="SMART" id="SM00903">
    <property type="entry name" value="Flavin_Reduct"/>
    <property type="match status" value="1"/>
</dbReference>
<comment type="caution">
    <text evidence="2">The sequence shown here is derived from an EMBL/GenBank/DDBJ whole genome shotgun (WGS) entry which is preliminary data.</text>
</comment>
<dbReference type="Proteomes" id="UP000038011">
    <property type="component" value="Unassembled WGS sequence"/>
</dbReference>
<sequence length="200" mass="22336">MFYRLEDGHGLPHDPFKAIVAPRPIGWISSIARDGSVNLAPYSFFNAVSGKPPIVMFSSELRKNTLENVEETREFACNFVGEPFLKEMSDTSAALPHGESEFDFAKIEQAECNEIAPPRVKAAYACLECKVIKIINLKDLRDEPTNAWTVFGQVVGAHIADEVMTEGRFDLEKAKPAARLGYRDYAVVRDIFELKRPGQA</sequence>
<keyword evidence="3" id="KW-1185">Reference proteome</keyword>
<dbReference type="OrthoDB" id="9783347at2"/>
<dbReference type="GO" id="GO:0016646">
    <property type="term" value="F:oxidoreductase activity, acting on the CH-NH group of donors, NAD or NADP as acceptor"/>
    <property type="evidence" value="ECO:0007669"/>
    <property type="project" value="UniProtKB-ARBA"/>
</dbReference>
<evidence type="ECO:0000259" key="1">
    <source>
        <dbReference type="SMART" id="SM00903"/>
    </source>
</evidence>
<dbReference type="Pfam" id="PF01613">
    <property type="entry name" value="Flavin_Reduct"/>
    <property type="match status" value="1"/>
</dbReference>
<organism evidence="2 3">
    <name type="scientific">Ahrensia marina</name>
    <dbReference type="NCBI Taxonomy" id="1514904"/>
    <lineage>
        <taxon>Bacteria</taxon>
        <taxon>Pseudomonadati</taxon>
        <taxon>Pseudomonadota</taxon>
        <taxon>Alphaproteobacteria</taxon>
        <taxon>Hyphomicrobiales</taxon>
        <taxon>Ahrensiaceae</taxon>
        <taxon>Ahrensia</taxon>
    </lineage>
</organism>
<dbReference type="InterPro" id="IPR012349">
    <property type="entry name" value="Split_barrel_FMN-bd"/>
</dbReference>
<gene>
    <name evidence="2" type="ORF">SU32_07775</name>
</gene>